<sequence length="186" mass="20330">MPKLMIIVGSVRPGRVGLPIAEWVRHAAEETGDFEVDFADLAEIALPFMDEPNHPRLRQYTKPHTIAWSERVDAADAILLVTPEYNHSYSPALKNALDYLNAEWWRKPVGFVSYGGVSSGTRGVVALTVAVVGLGLVKTGANVEISFPGAQIGNGVFTPDEKQRTILGNELRELAQLAEVLKPLRS</sequence>
<dbReference type="InterPro" id="IPR050712">
    <property type="entry name" value="NAD(P)H-dep_reductase"/>
</dbReference>
<protein>
    <submittedName>
        <fullName evidence="2">NAD(P)H-dependent FMN reductase</fullName>
    </submittedName>
</protein>
<dbReference type="InterPro" id="IPR005025">
    <property type="entry name" value="FMN_Rdtase-like_dom"/>
</dbReference>
<evidence type="ECO:0000313" key="3">
    <source>
        <dbReference type="Proteomes" id="UP000230161"/>
    </source>
</evidence>
<dbReference type="Pfam" id="PF03358">
    <property type="entry name" value="FMN_red"/>
    <property type="match status" value="1"/>
</dbReference>
<name>A0A2M9BVV5_9MICO</name>
<dbReference type="GO" id="GO:0010181">
    <property type="term" value="F:FMN binding"/>
    <property type="evidence" value="ECO:0007669"/>
    <property type="project" value="TreeGrafter"/>
</dbReference>
<evidence type="ECO:0000259" key="1">
    <source>
        <dbReference type="Pfam" id="PF03358"/>
    </source>
</evidence>
<dbReference type="PANTHER" id="PTHR30543">
    <property type="entry name" value="CHROMATE REDUCTASE"/>
    <property type="match status" value="1"/>
</dbReference>
<dbReference type="PANTHER" id="PTHR30543:SF21">
    <property type="entry name" value="NAD(P)H-DEPENDENT FMN REDUCTASE LOT6"/>
    <property type="match status" value="1"/>
</dbReference>
<dbReference type="SUPFAM" id="SSF52218">
    <property type="entry name" value="Flavoproteins"/>
    <property type="match status" value="1"/>
</dbReference>
<evidence type="ECO:0000313" key="2">
    <source>
        <dbReference type="EMBL" id="PJJ62079.1"/>
    </source>
</evidence>
<keyword evidence="3" id="KW-1185">Reference proteome</keyword>
<dbReference type="OrthoDB" id="9812295at2"/>
<accession>A0A2M9BVV5</accession>
<dbReference type="Proteomes" id="UP000230161">
    <property type="component" value="Unassembled WGS sequence"/>
</dbReference>
<comment type="caution">
    <text evidence="2">The sequence shown here is derived from an EMBL/GenBank/DDBJ whole genome shotgun (WGS) entry which is preliminary data.</text>
</comment>
<gene>
    <name evidence="2" type="ORF">CLV54_1872</name>
</gene>
<proteinExistence type="predicted"/>
<dbReference type="InterPro" id="IPR029039">
    <property type="entry name" value="Flavoprotein-like_sf"/>
</dbReference>
<dbReference type="EMBL" id="PGFB01000003">
    <property type="protein sequence ID" value="PJJ62079.1"/>
    <property type="molecule type" value="Genomic_DNA"/>
</dbReference>
<feature type="domain" description="NADPH-dependent FMN reductase-like" evidence="1">
    <location>
        <begin position="2"/>
        <end position="136"/>
    </location>
</feature>
<reference evidence="2 3" key="1">
    <citation type="submission" date="2017-11" db="EMBL/GenBank/DDBJ databases">
        <title>Genomic Encyclopedia of Archaeal and Bacterial Type Strains, Phase II (KMG-II): From Individual Species to Whole Genera.</title>
        <authorList>
            <person name="Goeker M."/>
        </authorList>
    </citation>
    <scope>NUCLEOTIDE SEQUENCE [LARGE SCALE GENOMIC DNA]</scope>
    <source>
        <strain evidence="2 3">DSM 25625</strain>
    </source>
</reference>
<dbReference type="GO" id="GO:0005829">
    <property type="term" value="C:cytosol"/>
    <property type="evidence" value="ECO:0007669"/>
    <property type="project" value="TreeGrafter"/>
</dbReference>
<dbReference type="Gene3D" id="3.40.50.360">
    <property type="match status" value="1"/>
</dbReference>
<dbReference type="RefSeq" id="WP_100344680.1">
    <property type="nucleotide sequence ID" value="NZ_PGFB01000003.1"/>
</dbReference>
<dbReference type="AlphaFoldDB" id="A0A2M9BVV5"/>
<organism evidence="2 3">
    <name type="scientific">Compostimonas suwonensis</name>
    <dbReference type="NCBI Taxonomy" id="1048394"/>
    <lineage>
        <taxon>Bacteria</taxon>
        <taxon>Bacillati</taxon>
        <taxon>Actinomycetota</taxon>
        <taxon>Actinomycetes</taxon>
        <taxon>Micrococcales</taxon>
        <taxon>Microbacteriaceae</taxon>
        <taxon>Compostimonas</taxon>
    </lineage>
</organism>
<dbReference type="GO" id="GO:0016491">
    <property type="term" value="F:oxidoreductase activity"/>
    <property type="evidence" value="ECO:0007669"/>
    <property type="project" value="InterPro"/>
</dbReference>